<dbReference type="NCBIfam" id="NF047751">
    <property type="entry name" value="HepT_toxin"/>
    <property type="match status" value="1"/>
</dbReference>
<evidence type="ECO:0000256" key="4">
    <source>
        <dbReference type="ARBA" id="ARBA00024207"/>
    </source>
</evidence>
<comment type="similarity">
    <text evidence="4">Belongs to the HepT RNase toxin family.</text>
</comment>
<dbReference type="Pfam" id="PF01934">
    <property type="entry name" value="HepT-like"/>
    <property type="match status" value="1"/>
</dbReference>
<dbReference type="InterPro" id="IPR008201">
    <property type="entry name" value="HepT-like"/>
</dbReference>
<keyword evidence="2" id="KW-0540">Nuclease</keyword>
<evidence type="ECO:0000313" key="6">
    <source>
        <dbReference type="Proteomes" id="UP000189933"/>
    </source>
</evidence>
<dbReference type="PANTHER" id="PTHR33397:SF3">
    <property type="entry name" value="MRNA NUCLEASE HEPT"/>
    <property type="match status" value="1"/>
</dbReference>
<dbReference type="GO" id="GO:0016787">
    <property type="term" value="F:hydrolase activity"/>
    <property type="evidence" value="ECO:0007669"/>
    <property type="project" value="UniProtKB-KW"/>
</dbReference>
<keyword evidence="3" id="KW-0378">Hydrolase</keyword>
<proteinExistence type="inferred from homology"/>
<evidence type="ECO:0000313" key="5">
    <source>
        <dbReference type="EMBL" id="SJZ77952.1"/>
    </source>
</evidence>
<dbReference type="Gene3D" id="1.20.120.580">
    <property type="entry name" value="bsu32300-like"/>
    <property type="match status" value="1"/>
</dbReference>
<gene>
    <name evidence="5" type="ORF">SAMN02745885_00881</name>
</gene>
<dbReference type="InterPro" id="IPR037038">
    <property type="entry name" value="HepT-like_sf"/>
</dbReference>
<evidence type="ECO:0000256" key="2">
    <source>
        <dbReference type="ARBA" id="ARBA00022722"/>
    </source>
</evidence>
<evidence type="ECO:0000256" key="1">
    <source>
        <dbReference type="ARBA" id="ARBA00022649"/>
    </source>
</evidence>
<keyword evidence="1" id="KW-1277">Toxin-antitoxin system</keyword>
<dbReference type="EMBL" id="FUXM01000007">
    <property type="protein sequence ID" value="SJZ77952.1"/>
    <property type="molecule type" value="Genomic_DNA"/>
</dbReference>
<dbReference type="InterPro" id="IPR052379">
    <property type="entry name" value="Type_VII_TA_RNase"/>
</dbReference>
<sequence length="139" mass="15983">MVYNSTRLFAYLENLKERYFNLAEMAKLSKEEFLADKRNSDIVFANLYIALNIILDAGSHIIVKNGQKRPGTYREIIDELGKLGVIPADFAERVKGLAGYRNRMAHGYIDITPEELYQIITENLADIKKFIGYFSRLLT</sequence>
<dbReference type="AlphaFoldDB" id="A0A1T4NFA5"/>
<dbReference type="GO" id="GO:0004540">
    <property type="term" value="F:RNA nuclease activity"/>
    <property type="evidence" value="ECO:0007669"/>
    <property type="project" value="InterPro"/>
</dbReference>
<dbReference type="Proteomes" id="UP000189933">
    <property type="component" value="Unassembled WGS sequence"/>
</dbReference>
<evidence type="ECO:0000256" key="3">
    <source>
        <dbReference type="ARBA" id="ARBA00022801"/>
    </source>
</evidence>
<protein>
    <submittedName>
        <fullName evidence="5">Uncharacterized conserved protein YutE, UPF0331/DUF86 family</fullName>
    </submittedName>
</protein>
<organism evidence="5 6">
    <name type="scientific">Carboxydocella sporoproducens DSM 16521</name>
    <dbReference type="NCBI Taxonomy" id="1121270"/>
    <lineage>
        <taxon>Bacteria</taxon>
        <taxon>Bacillati</taxon>
        <taxon>Bacillota</taxon>
        <taxon>Clostridia</taxon>
        <taxon>Eubacteriales</taxon>
        <taxon>Clostridiales Family XVI. Incertae Sedis</taxon>
        <taxon>Carboxydocella</taxon>
    </lineage>
</organism>
<dbReference type="GO" id="GO:0110001">
    <property type="term" value="C:toxin-antitoxin complex"/>
    <property type="evidence" value="ECO:0007669"/>
    <property type="project" value="InterPro"/>
</dbReference>
<name>A0A1T4NFA5_9FIRM</name>
<dbReference type="PANTHER" id="PTHR33397">
    <property type="entry name" value="UPF0331 PROTEIN YUTE"/>
    <property type="match status" value="1"/>
</dbReference>
<reference evidence="6" key="1">
    <citation type="submission" date="2017-02" db="EMBL/GenBank/DDBJ databases">
        <authorList>
            <person name="Varghese N."/>
            <person name="Submissions S."/>
        </authorList>
    </citation>
    <scope>NUCLEOTIDE SEQUENCE [LARGE SCALE GENOMIC DNA]</scope>
    <source>
        <strain evidence="6">DSM 16521</strain>
    </source>
</reference>
<keyword evidence="6" id="KW-1185">Reference proteome</keyword>
<accession>A0A1T4NFA5</accession>